<evidence type="ECO:0000313" key="1">
    <source>
        <dbReference type="EMBL" id="CAD6198931.1"/>
    </source>
</evidence>
<accession>A0A8S1HU80</accession>
<name>A0A8S1HU80_9PELO</name>
<comment type="caution">
    <text evidence="1">The sequence shown here is derived from an EMBL/GenBank/DDBJ whole genome shotgun (WGS) entry which is preliminary data.</text>
</comment>
<dbReference type="Proteomes" id="UP000835052">
    <property type="component" value="Unassembled WGS sequence"/>
</dbReference>
<evidence type="ECO:0000313" key="2">
    <source>
        <dbReference type="Proteomes" id="UP000835052"/>
    </source>
</evidence>
<organism evidence="1 2">
    <name type="scientific">Caenorhabditis auriculariae</name>
    <dbReference type="NCBI Taxonomy" id="2777116"/>
    <lineage>
        <taxon>Eukaryota</taxon>
        <taxon>Metazoa</taxon>
        <taxon>Ecdysozoa</taxon>
        <taxon>Nematoda</taxon>
        <taxon>Chromadorea</taxon>
        <taxon>Rhabditida</taxon>
        <taxon>Rhabditina</taxon>
        <taxon>Rhabditomorpha</taxon>
        <taxon>Rhabditoidea</taxon>
        <taxon>Rhabditidae</taxon>
        <taxon>Peloderinae</taxon>
        <taxon>Caenorhabditis</taxon>
    </lineage>
</organism>
<dbReference type="PANTHER" id="PTHR47920:SF1">
    <property type="entry name" value="CUB-LIKE DOMAIN-CONTAINING PROTEIN"/>
    <property type="match status" value="1"/>
</dbReference>
<reference evidence="1" key="1">
    <citation type="submission" date="2020-10" db="EMBL/GenBank/DDBJ databases">
        <authorList>
            <person name="Kikuchi T."/>
        </authorList>
    </citation>
    <scope>NUCLEOTIDE SEQUENCE</scope>
    <source>
        <strain evidence="1">NKZ352</strain>
    </source>
</reference>
<dbReference type="PANTHER" id="PTHR47920">
    <property type="entry name" value="PROTEIN CBG13378-RELATED"/>
    <property type="match status" value="1"/>
</dbReference>
<dbReference type="OrthoDB" id="5791243at2759"/>
<proteinExistence type="predicted"/>
<dbReference type="EMBL" id="CAJGYM010000144">
    <property type="protein sequence ID" value="CAD6198931.1"/>
    <property type="molecule type" value="Genomic_DNA"/>
</dbReference>
<protein>
    <recommendedName>
        <fullName evidence="3">CUB-like domain-containing protein</fullName>
    </recommendedName>
</protein>
<dbReference type="AlphaFoldDB" id="A0A8S1HU80"/>
<gene>
    <name evidence="1" type="ORF">CAUJ_LOCUS14836</name>
</gene>
<sequence length="433" mass="47647">MGLPKKTPITTARTFPANATKLTSIPQGFNCNYTISIPVDSFKNNVKVGIVNIDTGAEYNYGPTSGSLAIVTTTNMSQLLIDLKFINVAATYTPRNFNTGQPASLQGARVSALVFAASTPNEKVFLTTCFNYSNPQNDPVPWFTFVYDGKNTNAPLIGTLNKGIKSSGQYLTIVNPYQSTMSDSYLIANDLSKLSQFDIYSCWSLGKQFQYSFSLTATKKNAYTFLAMYNDEIYINKLAFGQNSIGSASFSPLSPTTSTNAMLTYRKNTTNCLPQLIPATMTTLVLQQDNINLNISLDRGDYNQPFVGRCGYLYSPSEWDGRQKAGFSFYLDDSSVQYTFQTAVQELKLTAPGENLQIWSRTTSATVPSNLTYINTLNNQPLETLVGNTLNVVFNSNTATSMTKVYFNVQKSSFSATFGGFFLALVCAMKVFI</sequence>
<evidence type="ECO:0008006" key="3">
    <source>
        <dbReference type="Google" id="ProtNLM"/>
    </source>
</evidence>
<keyword evidence="2" id="KW-1185">Reference proteome</keyword>